<evidence type="ECO:0000313" key="2">
    <source>
        <dbReference type="EMBL" id="KAH9299855.1"/>
    </source>
</evidence>
<name>A0AA38CG16_TAXCH</name>
<organism evidence="2 3">
    <name type="scientific">Taxus chinensis</name>
    <name type="common">Chinese yew</name>
    <name type="synonym">Taxus wallichiana var. chinensis</name>
    <dbReference type="NCBI Taxonomy" id="29808"/>
    <lineage>
        <taxon>Eukaryota</taxon>
        <taxon>Viridiplantae</taxon>
        <taxon>Streptophyta</taxon>
        <taxon>Embryophyta</taxon>
        <taxon>Tracheophyta</taxon>
        <taxon>Spermatophyta</taxon>
        <taxon>Pinopsida</taxon>
        <taxon>Pinidae</taxon>
        <taxon>Conifers II</taxon>
        <taxon>Cupressales</taxon>
        <taxon>Taxaceae</taxon>
        <taxon>Taxus</taxon>
    </lineage>
</organism>
<accession>A0AA38CG16</accession>
<keyword evidence="3" id="KW-1185">Reference proteome</keyword>
<evidence type="ECO:0000256" key="1">
    <source>
        <dbReference type="SAM" id="MobiDB-lite"/>
    </source>
</evidence>
<gene>
    <name evidence="2" type="ORF">KI387_031537</name>
</gene>
<sequence>FGTSGPEVREGREKPKEPRANGISPRVFTAKRNKEARIGRSKSFSSRKAGTKVCTGCEGREKSKQPKAKKKSQ</sequence>
<feature type="non-terminal residue" evidence="2">
    <location>
        <position position="73"/>
    </location>
</feature>
<reference evidence="2 3" key="1">
    <citation type="journal article" date="2021" name="Nat. Plants">
        <title>The Taxus genome provides insights into paclitaxel biosynthesis.</title>
        <authorList>
            <person name="Xiong X."/>
            <person name="Gou J."/>
            <person name="Liao Q."/>
            <person name="Li Y."/>
            <person name="Zhou Q."/>
            <person name="Bi G."/>
            <person name="Li C."/>
            <person name="Du R."/>
            <person name="Wang X."/>
            <person name="Sun T."/>
            <person name="Guo L."/>
            <person name="Liang H."/>
            <person name="Lu P."/>
            <person name="Wu Y."/>
            <person name="Zhang Z."/>
            <person name="Ro D.K."/>
            <person name="Shang Y."/>
            <person name="Huang S."/>
            <person name="Yan J."/>
        </authorList>
    </citation>
    <scope>NUCLEOTIDE SEQUENCE [LARGE SCALE GENOMIC DNA]</scope>
    <source>
        <strain evidence="2">Ta-2019</strain>
    </source>
</reference>
<comment type="caution">
    <text evidence="2">The sequence shown here is derived from an EMBL/GenBank/DDBJ whole genome shotgun (WGS) entry which is preliminary data.</text>
</comment>
<proteinExistence type="predicted"/>
<dbReference type="EMBL" id="JAHRHJ020000010">
    <property type="protein sequence ID" value="KAH9299855.1"/>
    <property type="molecule type" value="Genomic_DNA"/>
</dbReference>
<feature type="non-terminal residue" evidence="2">
    <location>
        <position position="1"/>
    </location>
</feature>
<evidence type="ECO:0000313" key="3">
    <source>
        <dbReference type="Proteomes" id="UP000824469"/>
    </source>
</evidence>
<dbReference type="AlphaFoldDB" id="A0AA38CG16"/>
<feature type="compositionally biased region" description="Basic and acidic residues" evidence="1">
    <location>
        <begin position="7"/>
        <end position="19"/>
    </location>
</feature>
<dbReference type="Proteomes" id="UP000824469">
    <property type="component" value="Unassembled WGS sequence"/>
</dbReference>
<protein>
    <submittedName>
        <fullName evidence="2">Uncharacterized protein</fullName>
    </submittedName>
</protein>
<feature type="region of interest" description="Disordered" evidence="1">
    <location>
        <begin position="1"/>
        <end position="73"/>
    </location>
</feature>